<protein>
    <submittedName>
        <fullName evidence="1">Uncharacterized protein</fullName>
    </submittedName>
</protein>
<accession>A0A1V6V1H5</accession>
<gene>
    <name evidence="1" type="ORF">PENCOP_c002G00651</name>
</gene>
<proteinExistence type="predicted"/>
<dbReference type="EMBL" id="MDDG01000002">
    <property type="protein sequence ID" value="OQE44534.1"/>
    <property type="molecule type" value="Genomic_DNA"/>
</dbReference>
<organism evidence="1 2">
    <name type="scientific">Penicillium coprophilum</name>
    <dbReference type="NCBI Taxonomy" id="36646"/>
    <lineage>
        <taxon>Eukaryota</taxon>
        <taxon>Fungi</taxon>
        <taxon>Dikarya</taxon>
        <taxon>Ascomycota</taxon>
        <taxon>Pezizomycotina</taxon>
        <taxon>Eurotiomycetes</taxon>
        <taxon>Eurotiomycetidae</taxon>
        <taxon>Eurotiales</taxon>
        <taxon>Aspergillaceae</taxon>
        <taxon>Penicillium</taxon>
    </lineage>
</organism>
<dbReference type="Proteomes" id="UP000191500">
    <property type="component" value="Unassembled WGS sequence"/>
</dbReference>
<sequence length="131" mass="14278">MSGIKVTAPADEYSVTYSVVSDPQNTQPVNESHGLPPIAEGDKKVDFNSGLVTGYIKADSIDFCLNVGVRSGPKSSLLSLGNYYGSLMTGLEIQLNVENFRGSLRIYFKNQGVWLQSDLTEHSFNEKIASL</sequence>
<keyword evidence="2" id="KW-1185">Reference proteome</keyword>
<dbReference type="AlphaFoldDB" id="A0A1V6V1H5"/>
<evidence type="ECO:0000313" key="2">
    <source>
        <dbReference type="Proteomes" id="UP000191500"/>
    </source>
</evidence>
<reference evidence="2" key="1">
    <citation type="journal article" date="2017" name="Nat. Microbiol.">
        <title>Global analysis of biosynthetic gene clusters reveals vast potential of secondary metabolite production in Penicillium species.</title>
        <authorList>
            <person name="Nielsen J.C."/>
            <person name="Grijseels S."/>
            <person name="Prigent S."/>
            <person name="Ji B."/>
            <person name="Dainat J."/>
            <person name="Nielsen K.F."/>
            <person name="Frisvad J.C."/>
            <person name="Workman M."/>
            <person name="Nielsen J."/>
        </authorList>
    </citation>
    <scope>NUCLEOTIDE SEQUENCE [LARGE SCALE GENOMIC DNA]</scope>
    <source>
        <strain evidence="2">IBT 31321</strain>
    </source>
</reference>
<comment type="caution">
    <text evidence="1">The sequence shown here is derived from an EMBL/GenBank/DDBJ whole genome shotgun (WGS) entry which is preliminary data.</text>
</comment>
<evidence type="ECO:0000313" key="1">
    <source>
        <dbReference type="EMBL" id="OQE44534.1"/>
    </source>
</evidence>
<name>A0A1V6V1H5_9EURO</name>